<dbReference type="PANTHER" id="PTHR43388">
    <property type="entry name" value="HYDROGENASE MATURATION FACTOR HOXX"/>
    <property type="match status" value="1"/>
</dbReference>
<evidence type="ECO:0000256" key="1">
    <source>
        <dbReference type="SAM" id="MobiDB-lite"/>
    </source>
</evidence>
<name>A0ABV2DS64_9HYPH</name>
<dbReference type="InterPro" id="IPR047180">
    <property type="entry name" value="HoxX-like"/>
</dbReference>
<dbReference type="Proteomes" id="UP001548832">
    <property type="component" value="Unassembled WGS sequence"/>
</dbReference>
<proteinExistence type="predicted"/>
<evidence type="ECO:0000313" key="2">
    <source>
        <dbReference type="EMBL" id="MET2832493.1"/>
    </source>
</evidence>
<reference evidence="2 3" key="1">
    <citation type="submission" date="2024-06" db="EMBL/GenBank/DDBJ databases">
        <authorList>
            <person name="Kim D.-U."/>
        </authorList>
    </citation>
    <scope>NUCLEOTIDE SEQUENCE [LARGE SCALE GENOMIC DNA]</scope>
    <source>
        <strain evidence="2 3">KACC15460</strain>
    </source>
</reference>
<feature type="region of interest" description="Disordered" evidence="1">
    <location>
        <begin position="93"/>
        <end position="114"/>
    </location>
</feature>
<gene>
    <name evidence="2" type="ORF">ABVQ20_36715</name>
</gene>
<accession>A0ABV2DS64</accession>
<comment type="caution">
    <text evidence="2">The sequence shown here is derived from an EMBL/GenBank/DDBJ whole genome shotgun (WGS) entry which is preliminary data.</text>
</comment>
<sequence length="114" mass="13120">MLELGLATRRLPGNVESADWELLRAAAELAASPDLARRIAAKRARRAGDEAEKPLAAYREEELRRMRRNFYGFDPSYHVARYKFIRKTPKSRTPVTLAVHRANADHSDRRSTMR</sequence>
<dbReference type="EMBL" id="JBEWSZ010000010">
    <property type="protein sequence ID" value="MET2832493.1"/>
    <property type="molecule type" value="Genomic_DNA"/>
</dbReference>
<evidence type="ECO:0008006" key="4">
    <source>
        <dbReference type="Google" id="ProtNLM"/>
    </source>
</evidence>
<organism evidence="2 3">
    <name type="scientific">Mesorhizobium shangrilense</name>
    <dbReference type="NCBI Taxonomy" id="460060"/>
    <lineage>
        <taxon>Bacteria</taxon>
        <taxon>Pseudomonadati</taxon>
        <taxon>Pseudomonadota</taxon>
        <taxon>Alphaproteobacteria</taxon>
        <taxon>Hyphomicrobiales</taxon>
        <taxon>Phyllobacteriaceae</taxon>
        <taxon>Mesorhizobium</taxon>
    </lineage>
</organism>
<dbReference type="RefSeq" id="WP_354464714.1">
    <property type="nucleotide sequence ID" value="NZ_JBEWSZ010000010.1"/>
</dbReference>
<evidence type="ECO:0000313" key="3">
    <source>
        <dbReference type="Proteomes" id="UP001548832"/>
    </source>
</evidence>
<dbReference type="PANTHER" id="PTHR43388:SF1">
    <property type="entry name" value="HYDROGENASE MATURATION FACTOR HOXX"/>
    <property type="match status" value="1"/>
</dbReference>
<protein>
    <recommendedName>
        <fullName evidence="4">Transposase</fullName>
    </recommendedName>
</protein>
<keyword evidence="3" id="KW-1185">Reference proteome</keyword>
<feature type="compositionally biased region" description="Basic and acidic residues" evidence="1">
    <location>
        <begin position="102"/>
        <end position="114"/>
    </location>
</feature>